<dbReference type="GO" id="GO:0006457">
    <property type="term" value="P:protein folding"/>
    <property type="evidence" value="ECO:0007669"/>
    <property type="project" value="TreeGrafter"/>
</dbReference>
<dbReference type="Proteomes" id="UP000593567">
    <property type="component" value="Unassembled WGS sequence"/>
</dbReference>
<gene>
    <name evidence="3" type="ORF">EB796_001591</name>
</gene>
<dbReference type="Pfam" id="PF02114">
    <property type="entry name" value="Phosducin"/>
    <property type="match status" value="1"/>
</dbReference>
<dbReference type="PANTHER" id="PTHR45809">
    <property type="entry name" value="VIRAL IAP-ASSOCIATED FACTOR HOMOLOG"/>
    <property type="match status" value="1"/>
</dbReference>
<accession>A0A7J7KPP7</accession>
<dbReference type="CDD" id="cd02988">
    <property type="entry name" value="Phd_like_VIAF"/>
    <property type="match status" value="1"/>
</dbReference>
<dbReference type="PANTHER" id="PTHR45809:SF3">
    <property type="entry name" value="VIRAL IAP-ASSOCIATED FACTOR HOMOLOG"/>
    <property type="match status" value="1"/>
</dbReference>
<reference evidence="3" key="1">
    <citation type="submission" date="2020-06" db="EMBL/GenBank/DDBJ databases">
        <title>Draft genome of Bugula neritina, a colonial animal packing powerful symbionts and potential medicines.</title>
        <authorList>
            <person name="Rayko M."/>
        </authorList>
    </citation>
    <scope>NUCLEOTIDE SEQUENCE [LARGE SCALE GENOMIC DNA]</scope>
    <source>
        <strain evidence="3">Kwan_BN1</strain>
    </source>
</reference>
<organism evidence="3 4">
    <name type="scientific">Bugula neritina</name>
    <name type="common">Brown bryozoan</name>
    <name type="synonym">Sertularia neritina</name>
    <dbReference type="NCBI Taxonomy" id="10212"/>
    <lineage>
        <taxon>Eukaryota</taxon>
        <taxon>Metazoa</taxon>
        <taxon>Spiralia</taxon>
        <taxon>Lophotrochozoa</taxon>
        <taxon>Bryozoa</taxon>
        <taxon>Gymnolaemata</taxon>
        <taxon>Cheilostomatida</taxon>
        <taxon>Flustrina</taxon>
        <taxon>Buguloidea</taxon>
        <taxon>Bugulidae</taxon>
        <taxon>Bugula</taxon>
    </lineage>
</organism>
<proteinExistence type="inferred from homology"/>
<evidence type="ECO:0000259" key="2">
    <source>
        <dbReference type="Pfam" id="PF02114"/>
    </source>
</evidence>
<evidence type="ECO:0000313" key="4">
    <source>
        <dbReference type="Proteomes" id="UP000593567"/>
    </source>
</evidence>
<comment type="caution">
    <text evidence="3">The sequence shown here is derived from an EMBL/GenBank/DDBJ whole genome shotgun (WGS) entry which is preliminary data.</text>
</comment>
<sequence length="189" mass="21908">MNKDELDDLEDEIDDEDEKMFEMYRRQRMKEMMEQQKKSSFGSVLEISKADWVDQVNKAGENVWVIVHVYSEGIPLCKLVNQHLVQLAARFPTTKFVKGRASVCIPNYPEKNVPTLFIYRNGDLKKQWVGPHEIFGMNCKVEDLEWMFGQVGAVPTEMEENPRKQIHDVMQSNIRSTTTGGMMTKMIGE</sequence>
<dbReference type="InterPro" id="IPR024253">
    <property type="entry name" value="Phosducin_thioredoxin-like_dom"/>
</dbReference>
<comment type="similarity">
    <text evidence="1">Belongs to the phosducin family.</text>
</comment>
<dbReference type="InterPro" id="IPR036249">
    <property type="entry name" value="Thioredoxin-like_sf"/>
</dbReference>
<protein>
    <submittedName>
        <fullName evidence="3">PDCL3</fullName>
    </submittedName>
</protein>
<name>A0A7J7KPP7_BUGNE</name>
<dbReference type="InterPro" id="IPR051498">
    <property type="entry name" value="Phosducin-like_chap/apop_reg"/>
</dbReference>
<dbReference type="OrthoDB" id="45518at2759"/>
<dbReference type="GO" id="GO:0005737">
    <property type="term" value="C:cytoplasm"/>
    <property type="evidence" value="ECO:0007669"/>
    <property type="project" value="TreeGrafter"/>
</dbReference>
<feature type="domain" description="Phosducin" evidence="2">
    <location>
        <begin position="14"/>
        <end position="156"/>
    </location>
</feature>
<evidence type="ECO:0000313" key="3">
    <source>
        <dbReference type="EMBL" id="KAF6040118.1"/>
    </source>
</evidence>
<dbReference type="AlphaFoldDB" id="A0A7J7KPP7"/>
<keyword evidence="4" id="KW-1185">Reference proteome</keyword>
<evidence type="ECO:0000256" key="1">
    <source>
        <dbReference type="ARBA" id="ARBA00009686"/>
    </source>
</evidence>
<dbReference type="Gene3D" id="3.40.30.10">
    <property type="entry name" value="Glutaredoxin"/>
    <property type="match status" value="1"/>
</dbReference>
<dbReference type="EMBL" id="VXIV02000181">
    <property type="protein sequence ID" value="KAF6040118.1"/>
    <property type="molecule type" value="Genomic_DNA"/>
</dbReference>
<dbReference type="SUPFAM" id="SSF52833">
    <property type="entry name" value="Thioredoxin-like"/>
    <property type="match status" value="1"/>
</dbReference>